<dbReference type="InterPro" id="IPR046350">
    <property type="entry name" value="Cystatin_sf"/>
</dbReference>
<organism evidence="7 8">
    <name type="scientific">Zingiber officinale</name>
    <name type="common">Ginger</name>
    <name type="synonym">Amomum zingiber</name>
    <dbReference type="NCBI Taxonomy" id="94328"/>
    <lineage>
        <taxon>Eukaryota</taxon>
        <taxon>Viridiplantae</taxon>
        <taxon>Streptophyta</taxon>
        <taxon>Embryophyta</taxon>
        <taxon>Tracheophyta</taxon>
        <taxon>Spermatophyta</taxon>
        <taxon>Magnoliopsida</taxon>
        <taxon>Liliopsida</taxon>
        <taxon>Zingiberales</taxon>
        <taxon>Zingiberaceae</taxon>
        <taxon>Zingiber</taxon>
    </lineage>
</organism>
<dbReference type="InterPro" id="IPR000010">
    <property type="entry name" value="Cystatin_dom"/>
</dbReference>
<dbReference type="GO" id="GO:0016614">
    <property type="term" value="F:oxidoreductase activity, acting on CH-OH group of donors"/>
    <property type="evidence" value="ECO:0007669"/>
    <property type="project" value="InterPro"/>
</dbReference>
<gene>
    <name evidence="7" type="ORF">ZIOFF_024918</name>
</gene>
<evidence type="ECO:0000256" key="5">
    <source>
        <dbReference type="SAM" id="MobiDB-lite"/>
    </source>
</evidence>
<sequence>MLTWLDLGDFIAAGTSPTSSISKAPLQKDIENGRCLGLSSEEYNREACLDASERESTVSITVFGASGDLAKKKIFPALFALYYEDCLPKNALLKFTQLLKAKEQVVAGKMYYLTLEANDCGSKKQYKAKVWVKPWMNFMELEDFKPLTDSPSTSSQDKKQLEQSSEGAKKESVGAPSENRILKQKKSKKEKSSKEQEEHDQNQEKGDIEAEVADASAVDVKERIKKVASMR</sequence>
<feature type="domain" description="Cystatin" evidence="6">
    <location>
        <begin position="60"/>
        <end position="147"/>
    </location>
</feature>
<evidence type="ECO:0000256" key="1">
    <source>
        <dbReference type="ARBA" id="ARBA00007233"/>
    </source>
</evidence>
<proteinExistence type="inferred from homology"/>
<accession>A0A8J5GV25</accession>
<dbReference type="Pfam" id="PF16845">
    <property type="entry name" value="SQAPI"/>
    <property type="match status" value="1"/>
</dbReference>
<dbReference type="InterPro" id="IPR018073">
    <property type="entry name" value="Prot_inh_cystat_CS"/>
</dbReference>
<dbReference type="EMBL" id="JACMSC010000007">
    <property type="protein sequence ID" value="KAG6514555.1"/>
    <property type="molecule type" value="Genomic_DNA"/>
</dbReference>
<dbReference type="AlphaFoldDB" id="A0A8J5GV25"/>
<dbReference type="GO" id="GO:0006006">
    <property type="term" value="P:glucose metabolic process"/>
    <property type="evidence" value="ECO:0007669"/>
    <property type="project" value="InterPro"/>
</dbReference>
<evidence type="ECO:0000313" key="8">
    <source>
        <dbReference type="Proteomes" id="UP000734854"/>
    </source>
</evidence>
<evidence type="ECO:0000259" key="6">
    <source>
        <dbReference type="SMART" id="SM00043"/>
    </source>
</evidence>
<keyword evidence="8" id="KW-1185">Reference proteome</keyword>
<reference evidence="7 8" key="1">
    <citation type="submission" date="2020-08" db="EMBL/GenBank/DDBJ databases">
        <title>Plant Genome Project.</title>
        <authorList>
            <person name="Zhang R.-G."/>
        </authorList>
    </citation>
    <scope>NUCLEOTIDE SEQUENCE [LARGE SCALE GENOMIC DNA]</scope>
    <source>
        <tissue evidence="7">Rhizome</tissue>
    </source>
</reference>
<dbReference type="InterPro" id="IPR036291">
    <property type="entry name" value="NAD(P)-bd_dom_sf"/>
</dbReference>
<feature type="region of interest" description="Disordered" evidence="5">
    <location>
        <begin position="147"/>
        <end position="231"/>
    </location>
</feature>
<dbReference type="GO" id="GO:0050661">
    <property type="term" value="F:NADP binding"/>
    <property type="evidence" value="ECO:0007669"/>
    <property type="project" value="InterPro"/>
</dbReference>
<dbReference type="CDD" id="cd00042">
    <property type="entry name" value="CY"/>
    <property type="match status" value="1"/>
</dbReference>
<dbReference type="InterPro" id="IPR027214">
    <property type="entry name" value="Cystatin"/>
</dbReference>
<feature type="compositionally biased region" description="Basic and acidic residues" evidence="5">
    <location>
        <begin position="190"/>
        <end position="208"/>
    </location>
</feature>
<dbReference type="Proteomes" id="UP000734854">
    <property type="component" value="Unassembled WGS sequence"/>
</dbReference>
<comment type="similarity">
    <text evidence="1 4">Belongs to the cystatin family. Phytocystatin subfamily.</text>
</comment>
<keyword evidence="3 4" id="KW-0789">Thiol protease inhibitor</keyword>
<evidence type="ECO:0000256" key="3">
    <source>
        <dbReference type="ARBA" id="ARBA00022704"/>
    </source>
</evidence>
<protein>
    <recommendedName>
        <fullName evidence="4">Cysteine proteinase inhibitor</fullName>
    </recommendedName>
</protein>
<dbReference type="SMART" id="SM00043">
    <property type="entry name" value="CY"/>
    <property type="match status" value="1"/>
</dbReference>
<dbReference type="PANTHER" id="PTHR11413:SF110">
    <property type="entry name" value="CYSTEINE PROTEINASE INHIBITOR 6"/>
    <property type="match status" value="1"/>
</dbReference>
<dbReference type="PANTHER" id="PTHR11413">
    <property type="entry name" value="CYSTATIN FAMILY MEMBER"/>
    <property type="match status" value="1"/>
</dbReference>
<dbReference type="GO" id="GO:0004869">
    <property type="term" value="F:cysteine-type endopeptidase inhibitor activity"/>
    <property type="evidence" value="ECO:0007669"/>
    <property type="project" value="UniProtKB-KW"/>
</dbReference>
<evidence type="ECO:0000256" key="4">
    <source>
        <dbReference type="RuleBase" id="RU362130"/>
    </source>
</evidence>
<name>A0A8J5GV25_ZINOF</name>
<dbReference type="Gene3D" id="3.10.450.10">
    <property type="match status" value="1"/>
</dbReference>
<feature type="compositionally biased region" description="Basic and acidic residues" evidence="5">
    <location>
        <begin position="156"/>
        <end position="172"/>
    </location>
</feature>
<keyword evidence="2 4" id="KW-0646">Protease inhibitor</keyword>
<dbReference type="SUPFAM" id="SSF51735">
    <property type="entry name" value="NAD(P)-binding Rossmann-fold domains"/>
    <property type="match status" value="1"/>
</dbReference>
<evidence type="ECO:0000256" key="2">
    <source>
        <dbReference type="ARBA" id="ARBA00022690"/>
    </source>
</evidence>
<evidence type="ECO:0000313" key="7">
    <source>
        <dbReference type="EMBL" id="KAG6514555.1"/>
    </source>
</evidence>
<dbReference type="PROSITE" id="PS00287">
    <property type="entry name" value="CYSTATIN"/>
    <property type="match status" value="1"/>
</dbReference>
<comment type="caution">
    <text evidence="7">The sequence shown here is derived from an EMBL/GenBank/DDBJ whole genome shotgun (WGS) entry which is preliminary data.</text>
</comment>
<dbReference type="SUPFAM" id="SSF54403">
    <property type="entry name" value="Cystatin/monellin"/>
    <property type="match status" value="1"/>
</dbReference>